<dbReference type="EMBL" id="JBHRSL010000018">
    <property type="protein sequence ID" value="MFC3053271.1"/>
    <property type="molecule type" value="Genomic_DNA"/>
</dbReference>
<dbReference type="Proteomes" id="UP001595444">
    <property type="component" value="Unassembled WGS sequence"/>
</dbReference>
<dbReference type="RefSeq" id="WP_194214573.1">
    <property type="nucleotide sequence ID" value="NZ_CP061205.1"/>
</dbReference>
<organism evidence="1 2">
    <name type="scientific">Kordiimonas pumila</name>
    <dbReference type="NCBI Taxonomy" id="2161677"/>
    <lineage>
        <taxon>Bacteria</taxon>
        <taxon>Pseudomonadati</taxon>
        <taxon>Pseudomonadota</taxon>
        <taxon>Alphaproteobacteria</taxon>
        <taxon>Kordiimonadales</taxon>
        <taxon>Kordiimonadaceae</taxon>
        <taxon>Kordiimonas</taxon>
    </lineage>
</organism>
<keyword evidence="2" id="KW-1185">Reference proteome</keyword>
<reference evidence="2" key="1">
    <citation type="journal article" date="2019" name="Int. J. Syst. Evol. Microbiol.">
        <title>The Global Catalogue of Microorganisms (GCM) 10K type strain sequencing project: providing services to taxonomists for standard genome sequencing and annotation.</title>
        <authorList>
            <consortium name="The Broad Institute Genomics Platform"/>
            <consortium name="The Broad Institute Genome Sequencing Center for Infectious Disease"/>
            <person name="Wu L."/>
            <person name="Ma J."/>
        </authorList>
    </citation>
    <scope>NUCLEOTIDE SEQUENCE [LARGE SCALE GENOMIC DNA]</scope>
    <source>
        <strain evidence="2">KCTC 62164</strain>
    </source>
</reference>
<protein>
    <submittedName>
        <fullName evidence="1">Uncharacterized protein</fullName>
    </submittedName>
</protein>
<gene>
    <name evidence="1" type="ORF">ACFOKA_15310</name>
</gene>
<proteinExistence type="predicted"/>
<evidence type="ECO:0000313" key="1">
    <source>
        <dbReference type="EMBL" id="MFC3053271.1"/>
    </source>
</evidence>
<name>A0ABV7D817_9PROT</name>
<sequence length="75" mass="8723">MYGLHKLQMIIGGLFGKGISAKSKRVQRQLHNSQRLIVSRLARGNVSIQNGRYLTREDLEAERAQREKYYREHPA</sequence>
<accession>A0ABV7D817</accession>
<comment type="caution">
    <text evidence="1">The sequence shown here is derived from an EMBL/GenBank/DDBJ whole genome shotgun (WGS) entry which is preliminary data.</text>
</comment>
<evidence type="ECO:0000313" key="2">
    <source>
        <dbReference type="Proteomes" id="UP001595444"/>
    </source>
</evidence>